<proteinExistence type="predicted"/>
<dbReference type="AlphaFoldDB" id="A0A816EBW9"/>
<organism evidence="1 2">
    <name type="scientific">Adineta ricciae</name>
    <name type="common">Rotifer</name>
    <dbReference type="NCBI Taxonomy" id="249248"/>
    <lineage>
        <taxon>Eukaryota</taxon>
        <taxon>Metazoa</taxon>
        <taxon>Spiralia</taxon>
        <taxon>Gnathifera</taxon>
        <taxon>Rotifera</taxon>
        <taxon>Eurotatoria</taxon>
        <taxon>Bdelloidea</taxon>
        <taxon>Adinetida</taxon>
        <taxon>Adinetidae</taxon>
        <taxon>Adineta</taxon>
    </lineage>
</organism>
<accession>A0A816EBW9</accession>
<evidence type="ECO:0000313" key="1">
    <source>
        <dbReference type="EMBL" id="CAF1648334.1"/>
    </source>
</evidence>
<sequence>MSCKVYTYILRTAKSVDNFKIQAIFDNNIKTDFETHALLDNQADPGIFMYRLQYTLKRDENDTLSMQHENDWKKVEFYELYIPGIFSLTPYCEAPKQQRKVEYPDKEVWHYALFDVDFEKSLISNPPGSSLPFWNQFCLFTYYFMQHKADDACELVFSQFVALHSENDLRTDQLTAFFQTCNNYKSCIPKSPIRYVKNTEILIRMIGILPVNENNIDVLGLRSNGDVSSILSCIFKHWDSAVDSVSNDNPEFFENYVAKVLCLKLWSIAEFKENMEDTSEEAIELIRCIRDEEKQKKNGKWHVDITG</sequence>
<dbReference type="Proteomes" id="UP000663828">
    <property type="component" value="Unassembled WGS sequence"/>
</dbReference>
<dbReference type="EMBL" id="CAJNOR010009803">
    <property type="protein sequence ID" value="CAF1648334.1"/>
    <property type="molecule type" value="Genomic_DNA"/>
</dbReference>
<comment type="caution">
    <text evidence="1">The sequence shown here is derived from an EMBL/GenBank/DDBJ whole genome shotgun (WGS) entry which is preliminary data.</text>
</comment>
<evidence type="ECO:0000313" key="2">
    <source>
        <dbReference type="Proteomes" id="UP000663828"/>
    </source>
</evidence>
<protein>
    <submittedName>
        <fullName evidence="1">Uncharacterized protein</fullName>
    </submittedName>
</protein>
<gene>
    <name evidence="1" type="ORF">XAT740_LOCUS54505</name>
</gene>
<reference evidence="1" key="1">
    <citation type="submission" date="2021-02" db="EMBL/GenBank/DDBJ databases">
        <authorList>
            <person name="Nowell W R."/>
        </authorList>
    </citation>
    <scope>NUCLEOTIDE SEQUENCE</scope>
</reference>
<keyword evidence="2" id="KW-1185">Reference proteome</keyword>
<name>A0A816EBW9_ADIRI</name>